<dbReference type="PANTHER" id="PTHR46429:SF1">
    <property type="entry name" value="23S RRNA (GUANOSINE-2'-O-)-METHYLTRANSFERASE RLMB"/>
    <property type="match status" value="1"/>
</dbReference>
<dbReference type="GO" id="GO:0032259">
    <property type="term" value="P:methylation"/>
    <property type="evidence" value="ECO:0007669"/>
    <property type="project" value="UniProtKB-KW"/>
</dbReference>
<evidence type="ECO:0000259" key="3">
    <source>
        <dbReference type="Pfam" id="PF00588"/>
    </source>
</evidence>
<dbReference type="EMBL" id="CP022386">
    <property type="protein sequence ID" value="ATA88226.1"/>
    <property type="molecule type" value="Genomic_DNA"/>
</dbReference>
<evidence type="ECO:0000313" key="5">
    <source>
        <dbReference type="Proteomes" id="UP000217250"/>
    </source>
</evidence>
<dbReference type="Proteomes" id="UP000217250">
    <property type="component" value="Chromosome"/>
</dbReference>
<dbReference type="AlphaFoldDB" id="A0A250FW60"/>
<dbReference type="RefSeq" id="WP_095911360.1">
    <property type="nucleotide sequence ID" value="NZ_CP022386.1"/>
</dbReference>
<dbReference type="GeneID" id="84809100"/>
<evidence type="ECO:0000256" key="2">
    <source>
        <dbReference type="ARBA" id="ARBA00022679"/>
    </source>
</evidence>
<dbReference type="GO" id="GO:0008173">
    <property type="term" value="F:RNA methyltransferase activity"/>
    <property type="evidence" value="ECO:0007669"/>
    <property type="project" value="InterPro"/>
</dbReference>
<keyword evidence="1 4" id="KW-0489">Methyltransferase</keyword>
<organism evidence="4 5">
    <name type="scientific">Capnocytophaga gingivalis</name>
    <dbReference type="NCBI Taxonomy" id="1017"/>
    <lineage>
        <taxon>Bacteria</taxon>
        <taxon>Pseudomonadati</taxon>
        <taxon>Bacteroidota</taxon>
        <taxon>Flavobacteriia</taxon>
        <taxon>Flavobacteriales</taxon>
        <taxon>Flavobacteriaceae</taxon>
        <taxon>Capnocytophaga</taxon>
    </lineage>
</organism>
<dbReference type="InterPro" id="IPR004441">
    <property type="entry name" value="rRNA_MeTrfase_TrmH"/>
</dbReference>
<dbReference type="InterPro" id="IPR029028">
    <property type="entry name" value="Alpha/beta_knot_MTases"/>
</dbReference>
<evidence type="ECO:0000256" key="1">
    <source>
        <dbReference type="ARBA" id="ARBA00022603"/>
    </source>
</evidence>
<keyword evidence="2 4" id="KW-0808">Transferase</keyword>
<dbReference type="GO" id="GO:0005829">
    <property type="term" value="C:cytosol"/>
    <property type="evidence" value="ECO:0007669"/>
    <property type="project" value="TreeGrafter"/>
</dbReference>
<dbReference type="InterPro" id="IPR001537">
    <property type="entry name" value="SpoU_MeTrfase"/>
</dbReference>
<dbReference type="PANTHER" id="PTHR46429">
    <property type="entry name" value="23S RRNA (GUANOSINE-2'-O-)-METHYLTRANSFERASE RLMB"/>
    <property type="match status" value="1"/>
</dbReference>
<reference evidence="5" key="1">
    <citation type="submission" date="2017-06" db="EMBL/GenBank/DDBJ databases">
        <title>Capnocytophaga spp. assemblies.</title>
        <authorList>
            <person name="Gulvik C.A."/>
        </authorList>
    </citation>
    <scope>NUCLEOTIDE SEQUENCE [LARGE SCALE GENOMIC DNA]</scope>
    <source>
        <strain evidence="5">H1496</strain>
    </source>
</reference>
<dbReference type="CDD" id="cd18097">
    <property type="entry name" value="SpoU-like"/>
    <property type="match status" value="1"/>
</dbReference>
<dbReference type="OrthoDB" id="9795352at2"/>
<evidence type="ECO:0000313" key="4">
    <source>
        <dbReference type="EMBL" id="ATA88226.1"/>
    </source>
</evidence>
<accession>A0A250FW60</accession>
<name>A0A250FW60_9FLAO</name>
<dbReference type="SUPFAM" id="SSF75217">
    <property type="entry name" value="alpha/beta knot"/>
    <property type="match status" value="1"/>
</dbReference>
<sequence length="178" mass="19972">MRKLGNEELHRLSVAQYKETPKIPVIVVLDNIRSLNNIGSVFRTADAFCIQKIYLCGITATPPHKEIHKTALGATESVEWEYVQDITTLVENLRQRQVEVVAIEQVEDAVSLEHFSPKKGVTYALIFGNEVEGVQQSVVSLCQRAIEIPQYGTKHSLNIAVSAGILLWDFSYKIRGLH</sequence>
<gene>
    <name evidence="4" type="ORF">CGC50_11135</name>
</gene>
<protein>
    <submittedName>
        <fullName evidence="4">RNA methyltransferase</fullName>
    </submittedName>
</protein>
<proteinExistence type="predicted"/>
<feature type="domain" description="tRNA/rRNA methyltransferase SpoU type" evidence="3">
    <location>
        <begin position="25"/>
        <end position="168"/>
    </location>
</feature>
<dbReference type="InterPro" id="IPR029026">
    <property type="entry name" value="tRNA_m1G_MTases_N"/>
</dbReference>
<dbReference type="Gene3D" id="3.40.1280.10">
    <property type="match status" value="1"/>
</dbReference>
<dbReference type="Pfam" id="PF00588">
    <property type="entry name" value="SpoU_methylase"/>
    <property type="match status" value="1"/>
</dbReference>
<dbReference type="GO" id="GO:0003723">
    <property type="term" value="F:RNA binding"/>
    <property type="evidence" value="ECO:0007669"/>
    <property type="project" value="InterPro"/>
</dbReference>
<dbReference type="GO" id="GO:0006396">
    <property type="term" value="P:RNA processing"/>
    <property type="evidence" value="ECO:0007669"/>
    <property type="project" value="InterPro"/>
</dbReference>
<dbReference type="KEGG" id="cgh:CGC50_11135"/>